<dbReference type="OrthoDB" id="3388334at2"/>
<name>A0A5B8II85_9MICC</name>
<feature type="transmembrane region" description="Helical" evidence="1">
    <location>
        <begin position="158"/>
        <end position="179"/>
    </location>
</feature>
<keyword evidence="4" id="KW-1185">Reference proteome</keyword>
<dbReference type="AlphaFoldDB" id="A0A5B8II85"/>
<evidence type="ECO:0000313" key="3">
    <source>
        <dbReference type="EMBL" id="UUX60609.1"/>
    </source>
</evidence>
<dbReference type="EMBL" id="CP042260">
    <property type="protein sequence ID" value="QDY65274.1"/>
    <property type="molecule type" value="Genomic_DNA"/>
</dbReference>
<dbReference type="Proteomes" id="UP001060018">
    <property type="component" value="Chromosome"/>
</dbReference>
<feature type="transmembrane region" description="Helical" evidence="1">
    <location>
        <begin position="6"/>
        <end position="24"/>
    </location>
</feature>
<dbReference type="EMBL" id="CP102487">
    <property type="protein sequence ID" value="UUX60609.1"/>
    <property type="molecule type" value="Genomic_DNA"/>
</dbReference>
<proteinExistence type="predicted"/>
<evidence type="ECO:0000313" key="4">
    <source>
        <dbReference type="Proteomes" id="UP000320717"/>
    </source>
</evidence>
<keyword evidence="1" id="KW-0812">Transmembrane</keyword>
<evidence type="ECO:0000256" key="1">
    <source>
        <dbReference type="SAM" id="Phobius"/>
    </source>
</evidence>
<dbReference type="RefSeq" id="WP_146275135.1">
    <property type="nucleotide sequence ID" value="NZ_CP042260.1"/>
</dbReference>
<accession>A0A5B8II85</accession>
<dbReference type="Proteomes" id="UP000320717">
    <property type="component" value="Chromosome"/>
</dbReference>
<feature type="transmembrane region" description="Helical" evidence="1">
    <location>
        <begin position="66"/>
        <end position="88"/>
    </location>
</feature>
<feature type="transmembrane region" description="Helical" evidence="1">
    <location>
        <begin position="36"/>
        <end position="54"/>
    </location>
</feature>
<organism evidence="3 5">
    <name type="scientific">Glutamicibacter halophytocola</name>
    <dbReference type="NCBI Taxonomy" id="1933880"/>
    <lineage>
        <taxon>Bacteria</taxon>
        <taxon>Bacillati</taxon>
        <taxon>Actinomycetota</taxon>
        <taxon>Actinomycetes</taxon>
        <taxon>Micrococcales</taxon>
        <taxon>Micrococcaceae</taxon>
        <taxon>Glutamicibacter</taxon>
    </lineage>
</organism>
<reference evidence="2 4" key="1">
    <citation type="submission" date="2019-07" db="EMBL/GenBank/DDBJ databases">
        <title>Complete Genome Sequence of drought tolerant Plant Growth-Promoting Rhizobacterium Glutamicibacter halophytocola DR408.</title>
        <authorList>
            <person name="Nishu S.D."/>
            <person name="Lee T.K."/>
        </authorList>
    </citation>
    <scope>NUCLEOTIDE SEQUENCE [LARGE SCALE GENOMIC DNA]</scope>
    <source>
        <strain evidence="2 4">DR408</strain>
    </source>
</reference>
<keyword evidence="1" id="KW-0472">Membrane</keyword>
<protein>
    <submittedName>
        <fullName evidence="3">Uncharacterized protein</fullName>
    </submittedName>
</protein>
<reference evidence="3" key="2">
    <citation type="journal article" date="2022" name="Pest Manag. Sci.">
        <title>Glutamicibacter halophytocola-mediated host fitness of potato tuber moth on Solanaceae crops.</title>
        <authorList>
            <person name="Wang W."/>
            <person name="Xiao G."/>
            <person name="Du G."/>
            <person name="Chang L."/>
            <person name="Yang Y."/>
            <person name="Ye J."/>
            <person name="Chen B."/>
        </authorList>
    </citation>
    <scope>NUCLEOTIDE SEQUENCE</scope>
    <source>
        <strain evidence="3">S2</strain>
    </source>
</reference>
<sequence>MFWIAWGSLSLATILSCLAAYLGYAMGKRARRREVLIVISGLLAAAAAVLSAASGETDQSSHVPTLYVVMLSSIFAVSFGGPFTELVFKLAAKNDSEINQEESDPSPLRGGLWIGLLERAAIVSALWAGWPEGIAIVLAVKGLGRFSELKDHRAAEQFILGTFSSSLVAAGSYGLGLLLL</sequence>
<gene>
    <name evidence="2" type="ORF">FQA45_02570</name>
    <name evidence="3" type="ORF">NUH22_08410</name>
</gene>
<evidence type="ECO:0000313" key="5">
    <source>
        <dbReference type="Proteomes" id="UP001060018"/>
    </source>
</evidence>
<evidence type="ECO:0000313" key="2">
    <source>
        <dbReference type="EMBL" id="QDY65274.1"/>
    </source>
</evidence>
<keyword evidence="1" id="KW-1133">Transmembrane helix</keyword>